<dbReference type="EMBL" id="DS268584">
    <property type="protein sequence ID" value="EFO91895.1"/>
    <property type="molecule type" value="Genomic_DNA"/>
</dbReference>
<accession>E3NBA7</accession>
<evidence type="ECO:0000313" key="1">
    <source>
        <dbReference type="EMBL" id="EFO91895.1"/>
    </source>
</evidence>
<reference evidence="1" key="1">
    <citation type="submission" date="2007-07" db="EMBL/GenBank/DDBJ databases">
        <title>PCAP assembly of the Caenorhabditis remanei genome.</title>
        <authorList>
            <consortium name="The Caenorhabditis remanei Sequencing Consortium"/>
            <person name="Wilson R.K."/>
        </authorList>
    </citation>
    <scope>NUCLEOTIDE SEQUENCE [LARGE SCALE GENOMIC DNA]</scope>
    <source>
        <strain evidence="1">PB4641</strain>
    </source>
</reference>
<dbReference type="HOGENOM" id="CLU_167073_0_0_1"/>
<proteinExistence type="predicted"/>
<dbReference type="AlphaFoldDB" id="E3NBA7"/>
<dbReference type="OrthoDB" id="5872222at2759"/>
<protein>
    <submittedName>
        <fullName evidence="1">Uncharacterized protein</fullName>
    </submittedName>
</protein>
<evidence type="ECO:0000313" key="2">
    <source>
        <dbReference type="Proteomes" id="UP000008281"/>
    </source>
</evidence>
<name>E3NBA7_CAERE</name>
<gene>
    <name evidence="1" type="ORF">CRE_12265</name>
</gene>
<sequence length="82" mass="9400">LKSQLILLYKFICGAAYLPNIQSYVRLSNSARRPMTLICVRPDIKEFFSNSIPLWNSVTCNTHKFLSPGEFVSLLNHSINRL</sequence>
<dbReference type="InParanoid" id="E3NBA7"/>
<dbReference type="Proteomes" id="UP000008281">
    <property type="component" value="Unassembled WGS sequence"/>
</dbReference>
<organism evidence="2">
    <name type="scientific">Caenorhabditis remanei</name>
    <name type="common">Caenorhabditis vulgaris</name>
    <dbReference type="NCBI Taxonomy" id="31234"/>
    <lineage>
        <taxon>Eukaryota</taxon>
        <taxon>Metazoa</taxon>
        <taxon>Ecdysozoa</taxon>
        <taxon>Nematoda</taxon>
        <taxon>Chromadorea</taxon>
        <taxon>Rhabditida</taxon>
        <taxon>Rhabditina</taxon>
        <taxon>Rhabditomorpha</taxon>
        <taxon>Rhabditoidea</taxon>
        <taxon>Rhabditidae</taxon>
        <taxon>Peloderinae</taxon>
        <taxon>Caenorhabditis</taxon>
    </lineage>
</organism>
<feature type="non-terminal residue" evidence="1">
    <location>
        <position position="1"/>
    </location>
</feature>
<keyword evidence="2" id="KW-1185">Reference proteome</keyword>
<dbReference type="eggNOG" id="KOG1075">
    <property type="taxonomic scope" value="Eukaryota"/>
</dbReference>